<keyword evidence="2" id="KW-0815">Transposition</keyword>
<dbReference type="NCBIfam" id="NF040570">
    <property type="entry name" value="guided_TnpB"/>
    <property type="match status" value="1"/>
</dbReference>
<organism evidence="7 8">
    <name type="scientific">Microcystis panniformis FACHB-1757</name>
    <dbReference type="NCBI Taxonomy" id="1638788"/>
    <lineage>
        <taxon>Bacteria</taxon>
        <taxon>Bacillati</taxon>
        <taxon>Cyanobacteriota</taxon>
        <taxon>Cyanophyceae</taxon>
        <taxon>Oscillatoriophycideae</taxon>
        <taxon>Chroococcales</taxon>
        <taxon>Microcystaceae</taxon>
        <taxon>Microcystis</taxon>
    </lineage>
</organism>
<dbReference type="EMBL" id="CP011339">
    <property type="protein sequence ID" value="AKV70868.1"/>
    <property type="molecule type" value="Genomic_DNA"/>
</dbReference>
<evidence type="ECO:0000256" key="4">
    <source>
        <dbReference type="ARBA" id="ARBA00023172"/>
    </source>
</evidence>
<keyword evidence="8" id="KW-1185">Reference proteome</keyword>
<evidence type="ECO:0000259" key="5">
    <source>
        <dbReference type="Pfam" id="PF01385"/>
    </source>
</evidence>
<name>A0A0K1SA11_9CHRO</name>
<accession>A0A0K1SA11</accession>
<reference evidence="7 8" key="1">
    <citation type="journal article" date="2016" name="Stand. Genomic Sci.">
        <title>Complete genome sequence and genomic characterization of Microcystis panniformis FACHB 1757 by third-generation sequencing.</title>
        <authorList>
            <person name="Zhang J.Y."/>
            <person name="Guan R."/>
            <person name="Zhang H.J."/>
            <person name="Li H."/>
            <person name="Xiao P."/>
            <person name="Yu G.L."/>
            <person name="Du L."/>
            <person name="Cao D.M."/>
            <person name="Zhu B.C."/>
            <person name="Li R.H."/>
            <person name="Lu Z.H."/>
        </authorList>
    </citation>
    <scope>NUCLEOTIDE SEQUENCE [LARGE SCALE GENOMIC DNA]</scope>
    <source>
        <strain evidence="7 8">FACHB-1757</strain>
    </source>
</reference>
<evidence type="ECO:0000256" key="2">
    <source>
        <dbReference type="ARBA" id="ARBA00022578"/>
    </source>
</evidence>
<keyword evidence="3" id="KW-0238">DNA-binding</keyword>
<sequence>MAIKRITFCLDPNQTQNNKLHYGQKLHCSLYNACVYHRKTESKKFGKNLNYFDQQNCLPELKKCWREYKEIGSHALQPTVKRVDFAFQRFFKLKSGYPKFKASRNYRGWTYPDGAGWSIDSSGHHGFLTLSNLDKIKIRGKARDWGIPKTCIIMFKQGKWYASITVECTPTRQQTDRGAIDLDFGVLHAIADSNGHGIENPRLLKSAQEKIKKIAKKSRRKRNPKKGVKASRRARKLARAVGKIHSKVARQRQNWHPQVAVEIVRCNSLIATEKLNLKGMTQKSKGSRKRQKSGLNRSILDVGIGNLKSLIKEKVTEAGGFYVEVPTQKIKPSQTCPNCGHQKKKSLAERVHRCEKCGYSCDRDVAAAQVMLNYARGLERASLDAESSSATLCGSMRHLGTKNRQKLQSSA</sequence>
<dbReference type="Pfam" id="PF01385">
    <property type="entry name" value="OrfB_IS605"/>
    <property type="match status" value="1"/>
</dbReference>
<dbReference type="GO" id="GO:0006310">
    <property type="term" value="P:DNA recombination"/>
    <property type="evidence" value="ECO:0007669"/>
    <property type="project" value="UniProtKB-KW"/>
</dbReference>
<protein>
    <submittedName>
        <fullName evidence="7">Mobile element protein</fullName>
    </submittedName>
</protein>
<evidence type="ECO:0000256" key="1">
    <source>
        <dbReference type="ARBA" id="ARBA00008761"/>
    </source>
</evidence>
<evidence type="ECO:0000259" key="6">
    <source>
        <dbReference type="Pfam" id="PF07282"/>
    </source>
</evidence>
<dbReference type="InterPro" id="IPR001959">
    <property type="entry name" value="Transposase"/>
</dbReference>
<dbReference type="GO" id="GO:0032196">
    <property type="term" value="P:transposition"/>
    <property type="evidence" value="ECO:0007669"/>
    <property type="project" value="UniProtKB-KW"/>
</dbReference>
<dbReference type="InterPro" id="IPR010095">
    <property type="entry name" value="Cas12f1-like_TNB"/>
</dbReference>
<dbReference type="AlphaFoldDB" id="A0A0K1SA11"/>
<proteinExistence type="inferred from homology"/>
<dbReference type="Proteomes" id="UP000068167">
    <property type="component" value="Chromosome"/>
</dbReference>
<feature type="domain" description="Cas12f1-like TNB" evidence="6">
    <location>
        <begin position="306"/>
        <end position="369"/>
    </location>
</feature>
<dbReference type="RefSeq" id="WP_052278160.1">
    <property type="nucleotide sequence ID" value="NZ_CP011339.1"/>
</dbReference>
<comment type="similarity">
    <text evidence="1">In the C-terminal section; belongs to the transposase 35 family.</text>
</comment>
<dbReference type="Pfam" id="PF07282">
    <property type="entry name" value="Cas12f1-like_TNB"/>
    <property type="match status" value="1"/>
</dbReference>
<keyword evidence="4" id="KW-0233">DNA recombination</keyword>
<dbReference type="KEGG" id="mpk:VL20_6098"/>
<evidence type="ECO:0000313" key="8">
    <source>
        <dbReference type="Proteomes" id="UP000068167"/>
    </source>
</evidence>
<evidence type="ECO:0000313" key="7">
    <source>
        <dbReference type="EMBL" id="AKV70868.1"/>
    </source>
</evidence>
<evidence type="ECO:0000256" key="3">
    <source>
        <dbReference type="ARBA" id="ARBA00023125"/>
    </source>
</evidence>
<dbReference type="GO" id="GO:0003677">
    <property type="term" value="F:DNA binding"/>
    <property type="evidence" value="ECO:0007669"/>
    <property type="project" value="UniProtKB-KW"/>
</dbReference>
<dbReference type="PATRIC" id="fig|1638788.3.peg.6132"/>
<gene>
    <name evidence="7" type="ORF">VL20_6098</name>
</gene>
<feature type="domain" description="Probable transposase IS891/IS1136/IS1341" evidence="5">
    <location>
        <begin position="165"/>
        <end position="282"/>
    </location>
</feature>